<dbReference type="EMBL" id="CP031158">
    <property type="protein sequence ID" value="AXG99569.1"/>
    <property type="molecule type" value="Genomic_DNA"/>
</dbReference>
<dbReference type="STRING" id="1288484.GCA_000348665_01432"/>
<evidence type="ECO:0000256" key="1">
    <source>
        <dbReference type="SAM" id="Phobius"/>
    </source>
</evidence>
<dbReference type="AlphaFoldDB" id="A0A345IIP7"/>
<dbReference type="RefSeq" id="WP_114672368.1">
    <property type="nucleotide sequence ID" value="NZ_CP031158.1"/>
</dbReference>
<evidence type="ECO:0000313" key="3">
    <source>
        <dbReference type="Proteomes" id="UP000253744"/>
    </source>
</evidence>
<gene>
    <name evidence="2" type="ORF">DVJ83_11030</name>
</gene>
<keyword evidence="1" id="KW-1133">Transmembrane helix</keyword>
<protein>
    <submittedName>
        <fullName evidence="2">Uncharacterized protein</fullName>
    </submittedName>
</protein>
<keyword evidence="1" id="KW-0472">Membrane</keyword>
<feature type="transmembrane region" description="Helical" evidence="1">
    <location>
        <begin position="160"/>
        <end position="180"/>
    </location>
</feature>
<dbReference type="Proteomes" id="UP000253744">
    <property type="component" value="Chromosome"/>
</dbReference>
<feature type="transmembrane region" description="Helical" evidence="1">
    <location>
        <begin position="103"/>
        <end position="123"/>
    </location>
</feature>
<feature type="transmembrane region" description="Helical" evidence="1">
    <location>
        <begin position="192"/>
        <end position="210"/>
    </location>
</feature>
<dbReference type="KEGG" id="dwu:DVJ83_11030"/>
<name>A0A345IIP7_9DEIO</name>
<feature type="transmembrane region" description="Helical" evidence="1">
    <location>
        <begin position="129"/>
        <end position="148"/>
    </location>
</feature>
<reference evidence="2 3" key="1">
    <citation type="submission" date="2018-07" db="EMBL/GenBank/DDBJ databases">
        <title>Complete Genome and Methylome Analysis of Deinococcus wulumuqiensis NEB 479.</title>
        <authorList>
            <person name="Fomenkov A."/>
            <person name="Luyten Y."/>
            <person name="Vincze T."/>
            <person name="Anton B.P."/>
            <person name="Clark T."/>
            <person name="Roberts R.J."/>
            <person name="Morgan R.D."/>
        </authorList>
    </citation>
    <scope>NUCLEOTIDE SEQUENCE [LARGE SCALE GENOMIC DNA]</scope>
    <source>
        <strain evidence="2 3">NEB 479</strain>
    </source>
</reference>
<keyword evidence="1" id="KW-0812">Transmembrane</keyword>
<accession>A0A345IIP7</accession>
<organism evidence="2 3">
    <name type="scientific">Deinococcus wulumuqiensis</name>
    <dbReference type="NCBI Taxonomy" id="980427"/>
    <lineage>
        <taxon>Bacteria</taxon>
        <taxon>Thermotogati</taxon>
        <taxon>Deinococcota</taxon>
        <taxon>Deinococci</taxon>
        <taxon>Deinococcales</taxon>
        <taxon>Deinococcaceae</taxon>
        <taxon>Deinococcus</taxon>
    </lineage>
</organism>
<evidence type="ECO:0000313" key="2">
    <source>
        <dbReference type="EMBL" id="AXG99569.1"/>
    </source>
</evidence>
<proteinExistence type="predicted"/>
<sequence length="225" mass="24517">MAWNIHPHWNAPLSPLLWLEIATHGLAPQAAERVRAEHLAHLDDAVDAGESVEDVLREWGDPHRANDAFRKAHLTVTDRGLLHPGYALSAAGWRRAVFEEGEAGRAGMVILLPLLFTVLNANLHLPPAAGIAAALLIVLLVPTLRWLVIAGLRLSGAARVVAAWLFSAPGTIMALLLGVFWWRWDSGQPDGLGLGVVAALLLLWFWRLWAGLRALHKVESSNAVN</sequence>